<keyword evidence="5" id="KW-0874">Quinone</keyword>
<dbReference type="EC" id="7.1.1.-" evidence="5"/>
<protein>
    <recommendedName>
        <fullName evidence="5">NADH-quinone oxidoreductase subunit H</fullName>
        <ecNumber evidence="5">7.1.1.-</ecNumber>
    </recommendedName>
    <alternativeName>
        <fullName evidence="5">NADH dehydrogenase I subunit H</fullName>
    </alternativeName>
    <alternativeName>
        <fullName evidence="5">NDH-1 subunit H</fullName>
    </alternativeName>
</protein>
<feature type="transmembrane region" description="Helical" evidence="5">
    <location>
        <begin position="336"/>
        <end position="356"/>
    </location>
</feature>
<reference evidence="7 8" key="1">
    <citation type="submission" date="2019-04" db="EMBL/GenBank/DDBJ databases">
        <title>Niastella caeni sp. nov., isolated from activated sludge.</title>
        <authorList>
            <person name="Sheng M."/>
        </authorList>
    </citation>
    <scope>NUCLEOTIDE SEQUENCE [LARGE SCALE GENOMIC DNA]</scope>
    <source>
        <strain evidence="7 8">HX-2-15</strain>
    </source>
</reference>
<feature type="transmembrane region" description="Helical" evidence="5">
    <location>
        <begin position="203"/>
        <end position="224"/>
    </location>
</feature>
<proteinExistence type="inferred from homology"/>
<keyword evidence="5" id="KW-1278">Translocase</keyword>
<evidence type="ECO:0000256" key="3">
    <source>
        <dbReference type="ARBA" id="ARBA00022989"/>
    </source>
</evidence>
<comment type="caution">
    <text evidence="7">The sequence shown here is derived from an EMBL/GenBank/DDBJ whole genome shotgun (WGS) entry which is preliminary data.</text>
</comment>
<keyword evidence="3 5" id="KW-1133">Transmembrane helix</keyword>
<comment type="function">
    <text evidence="5">NDH-1 shuttles electrons from NADH, via FMN and iron-sulfur (Fe-S) centers, to quinones in the respiratory chain. The immediate electron acceptor for the enzyme in this species is believed to be ubiquinone. Couples the redox reaction to proton translocation (for every two electrons transferred, four hydrogen ions are translocated across the cytoplasmic membrane), and thus conserves the redox energy in a proton gradient. This subunit may bind ubiquinone.</text>
</comment>
<dbReference type="NCBIfam" id="NF004741">
    <property type="entry name" value="PRK06076.1-2"/>
    <property type="match status" value="1"/>
</dbReference>
<dbReference type="PANTHER" id="PTHR11432:SF3">
    <property type="entry name" value="NADH-UBIQUINONE OXIDOREDUCTASE CHAIN 1"/>
    <property type="match status" value="1"/>
</dbReference>
<feature type="transmembrane region" description="Helical" evidence="5">
    <location>
        <begin position="253"/>
        <end position="276"/>
    </location>
</feature>
<dbReference type="InterPro" id="IPR018086">
    <property type="entry name" value="NADH_UbQ_OxRdtase_su1_CS"/>
</dbReference>
<feature type="transmembrane region" description="Helical" evidence="5">
    <location>
        <begin position="130"/>
        <end position="150"/>
    </location>
</feature>
<dbReference type="GO" id="GO:0003954">
    <property type="term" value="F:NADH dehydrogenase activity"/>
    <property type="evidence" value="ECO:0007669"/>
    <property type="project" value="TreeGrafter"/>
</dbReference>
<evidence type="ECO:0000313" key="7">
    <source>
        <dbReference type="EMBL" id="THU41156.1"/>
    </source>
</evidence>
<feature type="transmembrane region" description="Helical" evidence="5">
    <location>
        <begin position="96"/>
        <end position="118"/>
    </location>
</feature>
<name>A0A4V4H1N2_9BACT</name>
<organism evidence="7 8">
    <name type="scientific">Niastella caeni</name>
    <dbReference type="NCBI Taxonomy" id="2569763"/>
    <lineage>
        <taxon>Bacteria</taxon>
        <taxon>Pseudomonadati</taxon>
        <taxon>Bacteroidota</taxon>
        <taxon>Chitinophagia</taxon>
        <taxon>Chitinophagales</taxon>
        <taxon>Chitinophagaceae</taxon>
        <taxon>Niastella</taxon>
    </lineage>
</organism>
<dbReference type="RefSeq" id="WP_136575646.1">
    <property type="nucleotide sequence ID" value="NZ_STFF01000001.1"/>
</dbReference>
<keyword evidence="8" id="KW-1185">Reference proteome</keyword>
<keyword evidence="4 5" id="KW-0472">Membrane</keyword>
<dbReference type="GO" id="GO:0016655">
    <property type="term" value="F:oxidoreductase activity, acting on NAD(P)H, quinone or similar compound as acceptor"/>
    <property type="evidence" value="ECO:0007669"/>
    <property type="project" value="UniProtKB-UniRule"/>
</dbReference>
<sequence length="358" mass="39976">MFSLEHITNSIQQWLYSTFNPTMALILECTIVMLLAIGLFAVLGLVLVLMERKVAARMQIRLGPNRVGPRGMLQTAADTLKLMMKEGLTPNGADKFLFNLAPFIVMIAAMLILAPIAFAKGFQIWDINIGVLYVSAVSSVSVIGILMAGWASNNKYSLLGAMRSGAQIVSYELSAGLSIISIVVLAGSLQISDIIASQQTGWWLFRGHIPAVIAFVIFIIAVTAETNRAPFDLAEAESELTAGFHTEYSGMKFALFFLAEYINIFIVCAIGATLFLGGWMPLHIGHWEGFNHIMDYIPSSVWFLGKTFFLIFLIMWFRWTFPRLRVDQLLSLEWKYLLPISMFNLLLITLIAIMGWHF</sequence>
<feature type="transmembrane region" description="Helical" evidence="5">
    <location>
        <begin position="171"/>
        <end position="191"/>
    </location>
</feature>
<keyword evidence="2 5" id="KW-0812">Transmembrane</keyword>
<feature type="transmembrane region" description="Helical" evidence="5">
    <location>
        <begin position="296"/>
        <end position="316"/>
    </location>
</feature>
<comment type="catalytic activity">
    <reaction evidence="5">
        <text>a quinone + NADH + 5 H(+)(in) = a quinol + NAD(+) + 4 H(+)(out)</text>
        <dbReference type="Rhea" id="RHEA:57888"/>
        <dbReference type="ChEBI" id="CHEBI:15378"/>
        <dbReference type="ChEBI" id="CHEBI:24646"/>
        <dbReference type="ChEBI" id="CHEBI:57540"/>
        <dbReference type="ChEBI" id="CHEBI:57945"/>
        <dbReference type="ChEBI" id="CHEBI:132124"/>
    </reaction>
</comment>
<keyword evidence="5" id="KW-1003">Cell membrane</keyword>
<evidence type="ECO:0000256" key="2">
    <source>
        <dbReference type="ARBA" id="ARBA00022692"/>
    </source>
</evidence>
<dbReference type="PROSITE" id="PS00668">
    <property type="entry name" value="COMPLEX1_ND1_2"/>
    <property type="match status" value="1"/>
</dbReference>
<evidence type="ECO:0000256" key="5">
    <source>
        <dbReference type="HAMAP-Rule" id="MF_01350"/>
    </source>
</evidence>
<accession>A0A4V4H1N2</accession>
<dbReference type="HAMAP" id="MF_01350">
    <property type="entry name" value="NDH1_NuoH"/>
    <property type="match status" value="1"/>
</dbReference>
<comment type="similarity">
    <text evidence="5 6">Belongs to the complex I subunit 1 family.</text>
</comment>
<comment type="subcellular location">
    <subcellularLocation>
        <location evidence="5 6">Cell membrane</location>
        <topology evidence="5 6">Multi-pass membrane protein</topology>
    </subcellularLocation>
    <subcellularLocation>
        <location evidence="1">Membrane</location>
        <topology evidence="1">Multi-pass membrane protein</topology>
    </subcellularLocation>
</comment>
<evidence type="ECO:0000256" key="6">
    <source>
        <dbReference type="RuleBase" id="RU000471"/>
    </source>
</evidence>
<dbReference type="PANTHER" id="PTHR11432">
    <property type="entry name" value="NADH DEHYDROGENASE SUBUNIT 1"/>
    <property type="match status" value="1"/>
</dbReference>
<dbReference type="Pfam" id="PF00146">
    <property type="entry name" value="NADHdh"/>
    <property type="match status" value="1"/>
</dbReference>
<dbReference type="InterPro" id="IPR001694">
    <property type="entry name" value="NADH_UbQ_OxRdtase_su1/FPO"/>
</dbReference>
<dbReference type="GO" id="GO:0005886">
    <property type="term" value="C:plasma membrane"/>
    <property type="evidence" value="ECO:0007669"/>
    <property type="project" value="UniProtKB-SubCell"/>
</dbReference>
<gene>
    <name evidence="5 7" type="primary">nuoH</name>
    <name evidence="7" type="ORF">FAM09_03310</name>
</gene>
<keyword evidence="7" id="KW-0560">Oxidoreductase</keyword>
<comment type="subunit">
    <text evidence="5">NDH-1 is composed of 14 different subunits. Subunits NuoA, H, J, K, L, M, N constitute the membrane sector of the complex.</text>
</comment>
<keyword evidence="5 6" id="KW-0520">NAD</keyword>
<dbReference type="AlphaFoldDB" id="A0A4V4H1N2"/>
<dbReference type="Proteomes" id="UP000306918">
    <property type="component" value="Unassembled WGS sequence"/>
</dbReference>
<feature type="transmembrane region" description="Helical" evidence="5">
    <location>
        <begin position="24"/>
        <end position="49"/>
    </location>
</feature>
<dbReference type="EMBL" id="STFF01000001">
    <property type="protein sequence ID" value="THU41156.1"/>
    <property type="molecule type" value="Genomic_DNA"/>
</dbReference>
<evidence type="ECO:0000313" key="8">
    <source>
        <dbReference type="Proteomes" id="UP000306918"/>
    </source>
</evidence>
<keyword evidence="5" id="KW-0830">Ubiquinone</keyword>
<dbReference type="OrthoDB" id="9803734at2"/>
<dbReference type="GO" id="GO:0048038">
    <property type="term" value="F:quinone binding"/>
    <property type="evidence" value="ECO:0007669"/>
    <property type="project" value="UniProtKB-KW"/>
</dbReference>
<dbReference type="GO" id="GO:0009060">
    <property type="term" value="P:aerobic respiration"/>
    <property type="evidence" value="ECO:0007669"/>
    <property type="project" value="TreeGrafter"/>
</dbReference>
<evidence type="ECO:0000256" key="1">
    <source>
        <dbReference type="ARBA" id="ARBA00004141"/>
    </source>
</evidence>
<evidence type="ECO:0000256" key="4">
    <source>
        <dbReference type="ARBA" id="ARBA00023136"/>
    </source>
</evidence>